<dbReference type="Pfam" id="PF13962">
    <property type="entry name" value="PGG"/>
    <property type="match status" value="1"/>
</dbReference>
<evidence type="ECO:0000256" key="4">
    <source>
        <dbReference type="ARBA" id="ARBA00022989"/>
    </source>
</evidence>
<name>A0A8T0IIB4_CERPU</name>
<dbReference type="InterPro" id="IPR026961">
    <property type="entry name" value="PGG_dom"/>
</dbReference>
<keyword evidence="10" id="KW-1185">Reference proteome</keyword>
<accession>A0A8T0IIB4</accession>
<keyword evidence="6 7" id="KW-0472">Membrane</keyword>
<dbReference type="PANTHER" id="PTHR24186:SF38">
    <property type="entry name" value="ANKYRIN REPEAT FAMILY PROTEIN"/>
    <property type="match status" value="1"/>
</dbReference>
<evidence type="ECO:0000259" key="8">
    <source>
        <dbReference type="Pfam" id="PF13962"/>
    </source>
</evidence>
<dbReference type="AlphaFoldDB" id="A0A8T0IIB4"/>
<sequence length="855" mass="97189">MGRGDVPPTGVFETASSSADWYRHLERDGSCKKLYSLLVEKYELIHKLGPKGRTVLHKGVEHGYVKLVKFILVNMFDEEGTCTCKEHGPDVPRLTREQLLRQTCEDGITAVHIAVVSGSPKMVLLLEWAIDKTKLELKQKTVLRKGEIPSRRKNDNGIRTRSAREIKECEGGAGNGKLGEDVVSKEQTSSSFTSISLKEVERGSKCVNNLARDLPVPDVKDDSIDGMYEEGSEKKNRIQKVYNFMEQFLGNPQSFGIDPTIQKPIDTLKDECEKNVEFEFVPVAHVFVHIVVRSQYSEFSSEIFRAVVCACNECDVREGREKGSMVVTLFRILDPRGRTIFHTALDNVNGTCWMSTLLTWMLQDLEMSSEVVWQCVNAYDGAGRTILYYSCIQDIYVPSSIERVSRLVDWEAKLFRPLQLYKLEKWLYPDSELEWIPDFFRVPEIWHIHPIYLALLFNKVKLFKSIFKNSKYPTPMPFDQYSLGLLQIAAFLGRTSILEIILKEKTKINDVVDQGLGNARNDEMERLKMLDMMPAIHCAALSSQVEGLQSILNSPMYDPIIQHETLRHYIDTEEYGEGSALHLLLQKTNFNNIVKKLQTFSLLHVLPNSSTYAPLKKEFSKLHFDEHEPKDFSANEISCINLLLQAGIDIWTPHYRTKERPNPGPMANDQARRWWYDKVVSEVVTQKTSINNASNATSVIATLVATASFIGPLQPPLGWAGDGYVHTSLISVRVYLVCNILSFYFSIASILMAVLPAIPMPKESLYDELFRSQRCLKTAALLLLVSIICILISFTSASIAVVSSERHDKQLVGASTALGWVVCSAVLVIYIIRLLRMLFHRNNRFRRWFAKNMIF</sequence>
<protein>
    <recommendedName>
        <fullName evidence="8">PGG domain-containing protein</fullName>
    </recommendedName>
</protein>
<comment type="caution">
    <text evidence="9">The sequence shown here is derived from an EMBL/GenBank/DDBJ whole genome shotgun (WGS) entry which is preliminary data.</text>
</comment>
<evidence type="ECO:0000256" key="5">
    <source>
        <dbReference type="ARBA" id="ARBA00023043"/>
    </source>
</evidence>
<feature type="transmembrane region" description="Helical" evidence="7">
    <location>
        <begin position="779"/>
        <end position="802"/>
    </location>
</feature>
<keyword evidence="2 7" id="KW-0812">Transmembrane</keyword>
<evidence type="ECO:0000313" key="9">
    <source>
        <dbReference type="EMBL" id="KAG0582745.1"/>
    </source>
</evidence>
<reference evidence="9" key="1">
    <citation type="submission" date="2020-06" db="EMBL/GenBank/DDBJ databases">
        <title>WGS assembly of Ceratodon purpureus strain R40.</title>
        <authorList>
            <person name="Carey S.B."/>
            <person name="Jenkins J."/>
            <person name="Shu S."/>
            <person name="Lovell J.T."/>
            <person name="Sreedasyam A."/>
            <person name="Maumus F."/>
            <person name="Tiley G.P."/>
            <person name="Fernandez-Pozo N."/>
            <person name="Barry K."/>
            <person name="Chen C."/>
            <person name="Wang M."/>
            <person name="Lipzen A."/>
            <person name="Daum C."/>
            <person name="Saski C.A."/>
            <person name="Payton A.C."/>
            <person name="Mcbreen J.C."/>
            <person name="Conrad R.E."/>
            <person name="Kollar L.M."/>
            <person name="Olsson S."/>
            <person name="Huttunen S."/>
            <person name="Landis J.B."/>
            <person name="Wickett N.J."/>
            <person name="Johnson M.G."/>
            <person name="Rensing S.A."/>
            <person name="Grimwood J."/>
            <person name="Schmutz J."/>
            <person name="Mcdaniel S.F."/>
        </authorList>
    </citation>
    <scope>NUCLEOTIDE SEQUENCE</scope>
    <source>
        <strain evidence="9">R40</strain>
    </source>
</reference>
<feature type="transmembrane region" description="Helical" evidence="7">
    <location>
        <begin position="817"/>
        <end position="839"/>
    </location>
</feature>
<dbReference type="Gene3D" id="1.25.40.20">
    <property type="entry name" value="Ankyrin repeat-containing domain"/>
    <property type="match status" value="1"/>
</dbReference>
<keyword evidence="5" id="KW-0040">ANK repeat</keyword>
<dbReference type="SUPFAM" id="SSF48403">
    <property type="entry name" value="Ankyrin repeat"/>
    <property type="match status" value="1"/>
</dbReference>
<dbReference type="EMBL" id="CM026423">
    <property type="protein sequence ID" value="KAG0582745.1"/>
    <property type="molecule type" value="Genomic_DNA"/>
</dbReference>
<dbReference type="GO" id="GO:0005886">
    <property type="term" value="C:plasma membrane"/>
    <property type="evidence" value="ECO:0007669"/>
    <property type="project" value="TreeGrafter"/>
</dbReference>
<keyword evidence="3" id="KW-0677">Repeat</keyword>
<keyword evidence="4 7" id="KW-1133">Transmembrane helix</keyword>
<dbReference type="PANTHER" id="PTHR24186">
    <property type="entry name" value="PROTEIN PHOSPHATASE 1 REGULATORY SUBUNIT"/>
    <property type="match status" value="1"/>
</dbReference>
<evidence type="ECO:0000256" key="7">
    <source>
        <dbReference type="SAM" id="Phobius"/>
    </source>
</evidence>
<comment type="subcellular location">
    <subcellularLocation>
        <location evidence="1">Membrane</location>
        <topology evidence="1">Multi-pass membrane protein</topology>
    </subcellularLocation>
</comment>
<organism evidence="9 10">
    <name type="scientific">Ceratodon purpureus</name>
    <name type="common">Fire moss</name>
    <name type="synonym">Dicranum purpureum</name>
    <dbReference type="NCBI Taxonomy" id="3225"/>
    <lineage>
        <taxon>Eukaryota</taxon>
        <taxon>Viridiplantae</taxon>
        <taxon>Streptophyta</taxon>
        <taxon>Embryophyta</taxon>
        <taxon>Bryophyta</taxon>
        <taxon>Bryophytina</taxon>
        <taxon>Bryopsida</taxon>
        <taxon>Dicranidae</taxon>
        <taxon>Pseudoditrichales</taxon>
        <taxon>Ditrichaceae</taxon>
        <taxon>Ceratodon</taxon>
    </lineage>
</organism>
<evidence type="ECO:0000256" key="3">
    <source>
        <dbReference type="ARBA" id="ARBA00022737"/>
    </source>
</evidence>
<evidence type="ECO:0000313" key="10">
    <source>
        <dbReference type="Proteomes" id="UP000822688"/>
    </source>
</evidence>
<evidence type="ECO:0000256" key="2">
    <source>
        <dbReference type="ARBA" id="ARBA00022692"/>
    </source>
</evidence>
<proteinExistence type="predicted"/>
<dbReference type="InterPro" id="IPR036770">
    <property type="entry name" value="Ankyrin_rpt-contain_sf"/>
</dbReference>
<gene>
    <name evidence="9" type="ORF">KC19_3G082400</name>
</gene>
<dbReference type="Proteomes" id="UP000822688">
    <property type="component" value="Chromosome 3"/>
</dbReference>
<evidence type="ECO:0000256" key="1">
    <source>
        <dbReference type="ARBA" id="ARBA00004141"/>
    </source>
</evidence>
<evidence type="ECO:0000256" key="6">
    <source>
        <dbReference type="ARBA" id="ARBA00023136"/>
    </source>
</evidence>
<feature type="transmembrane region" description="Helical" evidence="7">
    <location>
        <begin position="734"/>
        <end position="758"/>
    </location>
</feature>
<feature type="domain" description="PGG" evidence="8">
    <location>
        <begin position="689"/>
        <end position="800"/>
    </location>
</feature>